<dbReference type="Proteomes" id="UP001419268">
    <property type="component" value="Unassembled WGS sequence"/>
</dbReference>
<organism evidence="2 3">
    <name type="scientific">Stephania cephalantha</name>
    <dbReference type="NCBI Taxonomy" id="152367"/>
    <lineage>
        <taxon>Eukaryota</taxon>
        <taxon>Viridiplantae</taxon>
        <taxon>Streptophyta</taxon>
        <taxon>Embryophyta</taxon>
        <taxon>Tracheophyta</taxon>
        <taxon>Spermatophyta</taxon>
        <taxon>Magnoliopsida</taxon>
        <taxon>Ranunculales</taxon>
        <taxon>Menispermaceae</taxon>
        <taxon>Menispermoideae</taxon>
        <taxon>Cissampelideae</taxon>
        <taxon>Stephania</taxon>
    </lineage>
</organism>
<evidence type="ECO:0000313" key="3">
    <source>
        <dbReference type="Proteomes" id="UP001419268"/>
    </source>
</evidence>
<comment type="caution">
    <text evidence="2">The sequence shown here is derived from an EMBL/GenBank/DDBJ whole genome shotgun (WGS) entry which is preliminary data.</text>
</comment>
<dbReference type="EMBL" id="JBBNAG010000011">
    <property type="protein sequence ID" value="KAK9094546.1"/>
    <property type="molecule type" value="Genomic_DNA"/>
</dbReference>
<gene>
    <name evidence="2" type="ORF">Scep_026015</name>
</gene>
<feature type="compositionally biased region" description="Low complexity" evidence="1">
    <location>
        <begin position="90"/>
        <end position="102"/>
    </location>
</feature>
<sequence length="155" mass="17374">MASVVAFPTFFFRAHHAVLLTTMSHVIGRNWVMEVVHHEEFRGKRNWVQVAFWSFADLWVDFLLKETEERGKSESAGAHMKLEGDQHLRSPSTASAAASVSNSRKANMPSLFSVASSNIQTNLVQPEHLDREFSTIPLTPSIAPLSETTARTSRH</sequence>
<evidence type="ECO:0000313" key="2">
    <source>
        <dbReference type="EMBL" id="KAK9094546.1"/>
    </source>
</evidence>
<reference evidence="2 3" key="1">
    <citation type="submission" date="2024-01" db="EMBL/GenBank/DDBJ databases">
        <title>Genome assemblies of Stephania.</title>
        <authorList>
            <person name="Yang L."/>
        </authorList>
    </citation>
    <scope>NUCLEOTIDE SEQUENCE [LARGE SCALE GENOMIC DNA]</scope>
    <source>
        <strain evidence="2">JXDWG</strain>
        <tissue evidence="2">Leaf</tissue>
    </source>
</reference>
<evidence type="ECO:0000256" key="1">
    <source>
        <dbReference type="SAM" id="MobiDB-lite"/>
    </source>
</evidence>
<feature type="region of interest" description="Disordered" evidence="1">
    <location>
        <begin position="71"/>
        <end position="102"/>
    </location>
</feature>
<keyword evidence="3" id="KW-1185">Reference proteome</keyword>
<proteinExistence type="predicted"/>
<accession>A0AAP0HS37</accession>
<dbReference type="AlphaFoldDB" id="A0AAP0HS37"/>
<name>A0AAP0HS37_9MAGN</name>
<protein>
    <submittedName>
        <fullName evidence="2">Uncharacterized protein</fullName>
    </submittedName>
</protein>